<evidence type="ECO:0000313" key="7">
    <source>
        <dbReference type="EMBL" id="MDP9820353.1"/>
    </source>
</evidence>
<dbReference type="SUPFAM" id="SSF51905">
    <property type="entry name" value="FAD/NAD(P)-binding domain"/>
    <property type="match status" value="1"/>
</dbReference>
<evidence type="ECO:0000256" key="2">
    <source>
        <dbReference type="ARBA" id="ARBA00010139"/>
    </source>
</evidence>
<evidence type="ECO:0000256" key="1">
    <source>
        <dbReference type="ARBA" id="ARBA00001974"/>
    </source>
</evidence>
<dbReference type="PANTHER" id="PTHR43872:SF1">
    <property type="entry name" value="MONOOXYGENASE, PUTATIVE (AFU_ORTHOLOGUE AFUA_8G02570)-RELATED"/>
    <property type="match status" value="1"/>
</dbReference>
<accession>A0ABT9NIW2</accession>
<keyword evidence="8" id="KW-1185">Reference proteome</keyword>
<keyword evidence="5" id="KW-0560">Oxidoreductase</keyword>
<dbReference type="RefSeq" id="WP_068121408.1">
    <property type="nucleotide sequence ID" value="NZ_CCXJ01000365.1"/>
</dbReference>
<dbReference type="InterPro" id="IPR051820">
    <property type="entry name" value="FAD-binding_MO"/>
</dbReference>
<evidence type="ECO:0000256" key="4">
    <source>
        <dbReference type="ARBA" id="ARBA00022827"/>
    </source>
</evidence>
<sequence length="503" mass="55447">MTTTATPPGTPTTTADLDVLIVGAGLSGIGAAYRLQEMRPGTTYEILEARQAMGGTWDLFRYPGIRSDSDMYTLSYPFKPWTNEKAIADGDDIRAYIEETARESGIAEQIRFGHKVVSASWSSADACWTVTSVVTSPSGETEEVVRTARFLYLCSGYYDYDRGYAPEFPGLDDFGGQVVHPQFWPEDLDYSGKRVVVIGSGATAITLIPSMADDAAHVTMLQRSPTYITSLPQRDPLAALTRKVLPAGTAHRVTRLRHATLALGFYQFCRALPSAARRVLLKRATATLPAGFDPTHLTPAYNPWDQRLCIVPNGDLFKAIRRGQASIVTDRIATFDETGIVLESGEHLEADIVVTATGLQVVSFGKIALEVDGRSVDPHTLYAYKGLMFSGLPNLAWCIGYTNASWTLRADLSHQYVARYLRHLDEHGYAFGTPDERGPEGEGAPVLDLSSGYVQRAVQHLPQQGRVRPWTVRQNWMLDAVDHRRTDLDEAMVWAPQRVGRTA</sequence>
<proteinExistence type="inferred from homology"/>
<keyword evidence="4" id="KW-0274">FAD</keyword>
<name>A0ABT9NIW2_9ACTN</name>
<organism evidence="7 8">
    <name type="scientific">Nocardioides massiliensis</name>
    <dbReference type="NCBI Taxonomy" id="1325935"/>
    <lineage>
        <taxon>Bacteria</taxon>
        <taxon>Bacillati</taxon>
        <taxon>Actinomycetota</taxon>
        <taxon>Actinomycetes</taxon>
        <taxon>Propionibacteriales</taxon>
        <taxon>Nocardioidaceae</taxon>
        <taxon>Nocardioides</taxon>
    </lineage>
</organism>
<dbReference type="InterPro" id="IPR020946">
    <property type="entry name" value="Flavin_mOase-like"/>
</dbReference>
<dbReference type="Pfam" id="PF13450">
    <property type="entry name" value="NAD_binding_8"/>
    <property type="match status" value="1"/>
</dbReference>
<dbReference type="Gene3D" id="3.50.50.60">
    <property type="entry name" value="FAD/NAD(P)-binding domain"/>
    <property type="match status" value="3"/>
</dbReference>
<dbReference type="PANTHER" id="PTHR43872">
    <property type="entry name" value="MONOOXYGENASE, PUTATIVE (AFU_ORTHOLOGUE AFUA_8G02570)-RELATED"/>
    <property type="match status" value="1"/>
</dbReference>
<evidence type="ECO:0000313" key="8">
    <source>
        <dbReference type="Proteomes" id="UP001240447"/>
    </source>
</evidence>
<reference evidence="7 8" key="1">
    <citation type="submission" date="2023-07" db="EMBL/GenBank/DDBJ databases">
        <title>Sequencing the genomes of 1000 actinobacteria strains.</title>
        <authorList>
            <person name="Klenk H.-P."/>
        </authorList>
    </citation>
    <scope>NUCLEOTIDE SEQUENCE [LARGE SCALE GENOMIC DNA]</scope>
    <source>
        <strain evidence="7 8">GD13</strain>
    </source>
</reference>
<keyword evidence="3" id="KW-0285">Flavoprotein</keyword>
<dbReference type="InterPro" id="IPR036188">
    <property type="entry name" value="FAD/NAD-bd_sf"/>
</dbReference>
<evidence type="ECO:0000256" key="3">
    <source>
        <dbReference type="ARBA" id="ARBA00022630"/>
    </source>
</evidence>
<protein>
    <submittedName>
        <fullName evidence="7">Cation diffusion facilitator CzcD-associated flavoprotein CzcO</fullName>
    </submittedName>
</protein>
<dbReference type="PRINTS" id="PR00411">
    <property type="entry name" value="PNDRDTASEI"/>
</dbReference>
<comment type="cofactor">
    <cofactor evidence="1">
        <name>FAD</name>
        <dbReference type="ChEBI" id="CHEBI:57692"/>
    </cofactor>
</comment>
<comment type="caution">
    <text evidence="7">The sequence shown here is derived from an EMBL/GenBank/DDBJ whole genome shotgun (WGS) entry which is preliminary data.</text>
</comment>
<dbReference type="EMBL" id="JAUSQM010000001">
    <property type="protein sequence ID" value="MDP9820353.1"/>
    <property type="molecule type" value="Genomic_DNA"/>
</dbReference>
<dbReference type="Proteomes" id="UP001240447">
    <property type="component" value="Unassembled WGS sequence"/>
</dbReference>
<evidence type="ECO:0000256" key="6">
    <source>
        <dbReference type="ARBA" id="ARBA00023033"/>
    </source>
</evidence>
<gene>
    <name evidence="7" type="ORF">J2S59_000162</name>
</gene>
<comment type="similarity">
    <text evidence="2">Belongs to the FAD-binding monooxygenase family.</text>
</comment>
<evidence type="ECO:0000256" key="5">
    <source>
        <dbReference type="ARBA" id="ARBA00023002"/>
    </source>
</evidence>
<dbReference type="Pfam" id="PF00743">
    <property type="entry name" value="FMO-like"/>
    <property type="match status" value="1"/>
</dbReference>
<keyword evidence="6" id="KW-0503">Monooxygenase</keyword>